<gene>
    <name evidence="1" type="ORF">FKG95_24020</name>
</gene>
<protein>
    <recommendedName>
        <fullName evidence="3">HAD family phosphatase</fullName>
    </recommendedName>
</protein>
<dbReference type="PANTHER" id="PTHR10000">
    <property type="entry name" value="PHOSPHOSERINE PHOSPHATASE"/>
    <property type="match status" value="1"/>
</dbReference>
<keyword evidence="2" id="KW-1185">Reference proteome</keyword>
<comment type="caution">
    <text evidence="1">The sequence shown here is derived from an EMBL/GenBank/DDBJ whole genome shotgun (WGS) entry which is preliminary data.</text>
</comment>
<dbReference type="Proteomes" id="UP000315252">
    <property type="component" value="Unassembled WGS sequence"/>
</dbReference>
<dbReference type="GO" id="GO:0005829">
    <property type="term" value="C:cytosol"/>
    <property type="evidence" value="ECO:0007669"/>
    <property type="project" value="TreeGrafter"/>
</dbReference>
<dbReference type="EMBL" id="VHSH01000010">
    <property type="protein sequence ID" value="TQV74354.1"/>
    <property type="molecule type" value="Genomic_DNA"/>
</dbReference>
<proteinExistence type="predicted"/>
<sequence>MSRRGSAERSASLKLFVSDLDFTLLGADGTLSSRATRRLNDLIADGLIFTVATARSAPSIRHLLSGVALELPVIELNGAILRDLQSGHILEHYGLGMAAARSINDCFAEQGFAPYVSGLIGDQNPLFVPPLQNTGMQWFYDEKVHYGDPRLKDAPEDPIAANPDMEDVFCFVYLGTKTEIDQIASTVADRIPDVLIVTYANHYAGGWEIVIAAPRANKGHAVQRLLSHLREERAVNIRETTAFGDSSNDLEMLMAADNAVAVANATAAVKAEASAVIGHHKDDAVLDYLEKIHCGR</sequence>
<dbReference type="OrthoDB" id="7847955at2"/>
<dbReference type="AlphaFoldDB" id="A0A545TAY5"/>
<organism evidence="1 2">
    <name type="scientific">Denitrobaculum tricleocarpae</name>
    <dbReference type="NCBI Taxonomy" id="2591009"/>
    <lineage>
        <taxon>Bacteria</taxon>
        <taxon>Pseudomonadati</taxon>
        <taxon>Pseudomonadota</taxon>
        <taxon>Alphaproteobacteria</taxon>
        <taxon>Rhodospirillales</taxon>
        <taxon>Rhodospirillaceae</taxon>
        <taxon>Denitrobaculum</taxon>
    </lineage>
</organism>
<dbReference type="Gene3D" id="3.30.1240.10">
    <property type="match status" value="1"/>
</dbReference>
<dbReference type="SUPFAM" id="SSF56784">
    <property type="entry name" value="HAD-like"/>
    <property type="match status" value="1"/>
</dbReference>
<dbReference type="Gene3D" id="3.40.50.1000">
    <property type="entry name" value="HAD superfamily/HAD-like"/>
    <property type="match status" value="1"/>
</dbReference>
<evidence type="ECO:0000313" key="1">
    <source>
        <dbReference type="EMBL" id="TQV74354.1"/>
    </source>
</evidence>
<name>A0A545TAY5_9PROT</name>
<evidence type="ECO:0000313" key="2">
    <source>
        <dbReference type="Proteomes" id="UP000315252"/>
    </source>
</evidence>
<dbReference type="GO" id="GO:0000287">
    <property type="term" value="F:magnesium ion binding"/>
    <property type="evidence" value="ECO:0007669"/>
    <property type="project" value="TreeGrafter"/>
</dbReference>
<dbReference type="Pfam" id="PF08282">
    <property type="entry name" value="Hydrolase_3"/>
    <property type="match status" value="1"/>
</dbReference>
<dbReference type="InterPro" id="IPR023214">
    <property type="entry name" value="HAD_sf"/>
</dbReference>
<dbReference type="GO" id="GO:0016791">
    <property type="term" value="F:phosphatase activity"/>
    <property type="evidence" value="ECO:0007669"/>
    <property type="project" value="TreeGrafter"/>
</dbReference>
<dbReference type="InterPro" id="IPR036412">
    <property type="entry name" value="HAD-like_sf"/>
</dbReference>
<reference evidence="1 2" key="1">
    <citation type="submission" date="2019-06" db="EMBL/GenBank/DDBJ databases">
        <title>Whole genome sequence for Rhodospirillaceae sp. R148.</title>
        <authorList>
            <person name="Wang G."/>
        </authorList>
    </citation>
    <scope>NUCLEOTIDE SEQUENCE [LARGE SCALE GENOMIC DNA]</scope>
    <source>
        <strain evidence="1 2">R148</strain>
    </source>
</reference>
<accession>A0A545TAY5</accession>
<evidence type="ECO:0008006" key="3">
    <source>
        <dbReference type="Google" id="ProtNLM"/>
    </source>
</evidence>
<dbReference type="PANTHER" id="PTHR10000:SF8">
    <property type="entry name" value="HAD SUPERFAMILY HYDROLASE-LIKE, TYPE 3"/>
    <property type="match status" value="1"/>
</dbReference>